<dbReference type="PROSITE" id="PS50144">
    <property type="entry name" value="MATH"/>
    <property type="match status" value="2"/>
</dbReference>
<organism evidence="2 3">
    <name type="scientific">Brassica carinata</name>
    <name type="common">Ethiopian mustard</name>
    <name type="synonym">Abyssinian cabbage</name>
    <dbReference type="NCBI Taxonomy" id="52824"/>
    <lineage>
        <taxon>Eukaryota</taxon>
        <taxon>Viridiplantae</taxon>
        <taxon>Streptophyta</taxon>
        <taxon>Embryophyta</taxon>
        <taxon>Tracheophyta</taxon>
        <taxon>Spermatophyta</taxon>
        <taxon>Magnoliopsida</taxon>
        <taxon>eudicotyledons</taxon>
        <taxon>Gunneridae</taxon>
        <taxon>Pentapetalae</taxon>
        <taxon>rosids</taxon>
        <taxon>malvids</taxon>
        <taxon>Brassicales</taxon>
        <taxon>Brassicaceae</taxon>
        <taxon>Brassiceae</taxon>
        <taxon>Brassica</taxon>
    </lineage>
</organism>
<name>A0A8X7QHF5_BRACI</name>
<comment type="caution">
    <text evidence="2">The sequence shown here is derived from an EMBL/GenBank/DDBJ whole genome shotgun (WGS) entry which is preliminary data.</text>
</comment>
<dbReference type="CDD" id="cd00121">
    <property type="entry name" value="MATH"/>
    <property type="match status" value="3"/>
</dbReference>
<dbReference type="AlphaFoldDB" id="A0A8X7QHF5"/>
<gene>
    <name evidence="2" type="ORF">Bca52824_064920</name>
</gene>
<dbReference type="Gene3D" id="2.60.210.10">
    <property type="entry name" value="Apoptosis, Tumor Necrosis Factor Receptor Associated Protein 2, Chain A"/>
    <property type="match status" value="3"/>
</dbReference>
<feature type="domain" description="MATH" evidence="1">
    <location>
        <begin position="306"/>
        <end position="426"/>
    </location>
</feature>
<dbReference type="SUPFAM" id="SSF49599">
    <property type="entry name" value="TRAF domain-like"/>
    <property type="match status" value="3"/>
</dbReference>
<dbReference type="FunFam" id="2.60.210.10:FF:000013">
    <property type="entry name" value="TRAF-like family protein"/>
    <property type="match status" value="1"/>
</dbReference>
<evidence type="ECO:0000259" key="1">
    <source>
        <dbReference type="PROSITE" id="PS50144"/>
    </source>
</evidence>
<keyword evidence="3" id="KW-1185">Reference proteome</keyword>
<dbReference type="PANTHER" id="PTHR46162">
    <property type="entry name" value="TRAF-LIKE FAMILY PROTEIN"/>
    <property type="match status" value="1"/>
</dbReference>
<sequence length="592" mass="66472">MNSEARRFTVRLFVLVQICEEEIEFLTKGEDYVNLGLFASGGPYTNQGDDLSHGKRLEEVIWRLLQILKELLLSCARSTSLNRLAREPDPDLHCDSGRDYAAETKPIEEVVSLVPTKGTNNAVPCNPQSSRLAAINGAEPRLSAEQKFMRTRPPSAYCVRIESCSELMTRSPNLQYETRPFSVGGFNWTFILQPFGNTTSVGDWISAYVAIDPSGLVGENREVYADLRALKVYPNGNGTGEGNSLSLYVILSENQILKTYEKVSLVPTKGTNNAVPCNPQSSRLAAINGAEPRLSAEQKFMRTRPPSAYCVRIESCSELMTRSPNLQYETRPFSVGGFNWTFILQPFGNTTSVGDWISAYVAIDPSGLVGENREVYADLRFLVYSKSKDQYWTSMGSPNFIQTKQFKAKDKEYIFDDDQCVFGVDISVYPYFNQWEILSIDKTVYGPNSWKLMKFSTLTRDFYISDDFSVGGKNWALKVYPNGNGTGEGNSLSLYVILSENQILKTYEKVYVRAKLRVLDQKQSKHLQKPILSWFDTPGEGFGFEQFVSFTDLQNPAKGFIVDDTLTVQVQFEATSSTNYYSANAAQLMSNL</sequence>
<proteinExistence type="predicted"/>
<dbReference type="OrthoDB" id="289038at2759"/>
<dbReference type="InterPro" id="IPR002083">
    <property type="entry name" value="MATH/TRAF_dom"/>
</dbReference>
<dbReference type="PANTHER" id="PTHR46162:SF39">
    <property type="entry name" value="MATH DOMAIN-CONTAINING PROTEIN"/>
    <property type="match status" value="1"/>
</dbReference>
<dbReference type="SMART" id="SM00061">
    <property type="entry name" value="MATH"/>
    <property type="match status" value="1"/>
</dbReference>
<accession>A0A8X7QHF5</accession>
<protein>
    <recommendedName>
        <fullName evidence="1">MATH domain-containing protein</fullName>
    </recommendedName>
</protein>
<dbReference type="Proteomes" id="UP000886595">
    <property type="component" value="Unassembled WGS sequence"/>
</dbReference>
<dbReference type="EMBL" id="JAAMPC010000013">
    <property type="protein sequence ID" value="KAG2270365.1"/>
    <property type="molecule type" value="Genomic_DNA"/>
</dbReference>
<reference evidence="2 3" key="1">
    <citation type="submission" date="2020-02" db="EMBL/GenBank/DDBJ databases">
        <authorList>
            <person name="Ma Q."/>
            <person name="Huang Y."/>
            <person name="Song X."/>
            <person name="Pei D."/>
        </authorList>
    </citation>
    <scope>NUCLEOTIDE SEQUENCE [LARGE SCALE GENOMIC DNA]</scope>
    <source>
        <strain evidence="2">Sxm20200214</strain>
        <tissue evidence="2">Leaf</tissue>
    </source>
</reference>
<evidence type="ECO:0000313" key="2">
    <source>
        <dbReference type="EMBL" id="KAG2270365.1"/>
    </source>
</evidence>
<dbReference type="InterPro" id="IPR008974">
    <property type="entry name" value="TRAF-like"/>
</dbReference>
<evidence type="ECO:0000313" key="3">
    <source>
        <dbReference type="Proteomes" id="UP000886595"/>
    </source>
</evidence>
<feature type="domain" description="MATH" evidence="1">
    <location>
        <begin position="445"/>
        <end position="572"/>
    </location>
</feature>
<dbReference type="Pfam" id="PF22486">
    <property type="entry name" value="MATH_2"/>
    <property type="match status" value="2"/>
</dbReference>